<dbReference type="InterPro" id="IPR017871">
    <property type="entry name" value="ABC_transporter-like_CS"/>
</dbReference>
<dbReference type="PROSITE" id="PS50893">
    <property type="entry name" value="ABC_TRANSPORTER_2"/>
    <property type="match status" value="1"/>
</dbReference>
<keyword evidence="6" id="KW-1185">Reference proteome</keyword>
<feature type="domain" description="ABC transporter" evidence="4">
    <location>
        <begin position="2"/>
        <end position="209"/>
    </location>
</feature>
<dbReference type="Proteomes" id="UP000030380">
    <property type="component" value="Unassembled WGS sequence"/>
</dbReference>
<evidence type="ECO:0000259" key="4">
    <source>
        <dbReference type="PROSITE" id="PS50893"/>
    </source>
</evidence>
<dbReference type="InterPro" id="IPR003593">
    <property type="entry name" value="AAA+_ATPase"/>
</dbReference>
<dbReference type="STRING" id="505317.OA57_11830"/>
<dbReference type="OrthoDB" id="4408248at2"/>
<dbReference type="GO" id="GO:0016887">
    <property type="term" value="F:ATP hydrolysis activity"/>
    <property type="evidence" value="ECO:0007669"/>
    <property type="project" value="InterPro"/>
</dbReference>
<accession>A0A0A3AQL9</accession>
<dbReference type="SMART" id="SM00382">
    <property type="entry name" value="AAA"/>
    <property type="match status" value="1"/>
</dbReference>
<evidence type="ECO:0000313" key="5">
    <source>
        <dbReference type="EMBL" id="KGQ69405.1"/>
    </source>
</evidence>
<evidence type="ECO:0000313" key="6">
    <source>
        <dbReference type="Proteomes" id="UP000030380"/>
    </source>
</evidence>
<dbReference type="RefSeq" id="WP_034618140.1">
    <property type="nucleotide sequence ID" value="NZ_JSUM01000025.1"/>
</dbReference>
<proteinExistence type="predicted"/>
<comment type="caution">
    <text evidence="5">The sequence shown here is derived from an EMBL/GenBank/DDBJ whole genome shotgun (WGS) entry which is preliminary data.</text>
</comment>
<name>A0A0A3AQL9_9PAST</name>
<dbReference type="PANTHER" id="PTHR43423:SF1">
    <property type="entry name" value="ABC TRANSPORTER I FAMILY MEMBER 17"/>
    <property type="match status" value="1"/>
</dbReference>
<reference evidence="5 6" key="1">
    <citation type="submission" date="2014-11" db="EMBL/GenBank/DDBJ databases">
        <title>Draft genome sequence of Chelonobacter oris 1662T, associated with respiratory disease in Hermann's Tortoises.</title>
        <authorList>
            <person name="Kudirkiene E."/>
            <person name="Hansen M.J."/>
            <person name="Bojesen A.M."/>
        </authorList>
    </citation>
    <scope>NUCLEOTIDE SEQUENCE [LARGE SCALE GENOMIC DNA]</scope>
    <source>
        <strain evidence="5 6">1662</strain>
    </source>
</reference>
<dbReference type="PROSITE" id="PS00211">
    <property type="entry name" value="ABC_TRANSPORTER_1"/>
    <property type="match status" value="1"/>
</dbReference>
<gene>
    <name evidence="5" type="ORF">OA57_11830</name>
</gene>
<keyword evidence="1" id="KW-0813">Transport</keyword>
<keyword evidence="2" id="KW-0547">Nucleotide-binding</keyword>
<evidence type="ECO:0000256" key="1">
    <source>
        <dbReference type="ARBA" id="ARBA00022448"/>
    </source>
</evidence>
<dbReference type="Gene3D" id="3.40.50.300">
    <property type="entry name" value="P-loop containing nucleotide triphosphate hydrolases"/>
    <property type="match status" value="1"/>
</dbReference>
<dbReference type="InterPro" id="IPR027417">
    <property type="entry name" value="P-loop_NTPase"/>
</dbReference>
<dbReference type="PANTHER" id="PTHR43423">
    <property type="entry name" value="ABC TRANSPORTER I FAMILY MEMBER 17"/>
    <property type="match status" value="1"/>
</dbReference>
<organism evidence="5 6">
    <name type="scientific">Chelonobacter oris</name>
    <dbReference type="NCBI Taxonomy" id="505317"/>
    <lineage>
        <taxon>Bacteria</taxon>
        <taxon>Pseudomonadati</taxon>
        <taxon>Pseudomonadota</taxon>
        <taxon>Gammaproteobacteria</taxon>
        <taxon>Pasteurellales</taxon>
        <taxon>Pasteurellaceae</taxon>
        <taxon>Chelonobacter</taxon>
    </lineage>
</organism>
<dbReference type="GO" id="GO:0005524">
    <property type="term" value="F:ATP binding"/>
    <property type="evidence" value="ECO:0007669"/>
    <property type="project" value="UniProtKB-KW"/>
</dbReference>
<sequence>MTALIELQHVTFQAQQLLRYPDCQIPANQVTFLQGPSGSGKSTLLRLINASESLTSGKILYQGQDIEQLDSVQLRRELLLVNQRLFLFPQSIRQNFHQFYQYLAQSAPSDRHILNFLQQCHADFGLDTLCNTLSGGEQQRVFLALALSLQPKLLMLDEPTSALDADLAEAVLSDILTYCRKQRISVLAISHDQPLVARHADQVIRISKD</sequence>
<dbReference type="EMBL" id="JSUM01000025">
    <property type="protein sequence ID" value="KGQ69405.1"/>
    <property type="molecule type" value="Genomic_DNA"/>
</dbReference>
<dbReference type="InterPro" id="IPR003439">
    <property type="entry name" value="ABC_transporter-like_ATP-bd"/>
</dbReference>
<dbReference type="SUPFAM" id="SSF52540">
    <property type="entry name" value="P-loop containing nucleoside triphosphate hydrolases"/>
    <property type="match status" value="1"/>
</dbReference>
<evidence type="ECO:0000256" key="2">
    <source>
        <dbReference type="ARBA" id="ARBA00022741"/>
    </source>
</evidence>
<protein>
    <recommendedName>
        <fullName evidence="4">ABC transporter domain-containing protein</fullName>
    </recommendedName>
</protein>
<keyword evidence="3" id="KW-0067">ATP-binding</keyword>
<dbReference type="AlphaFoldDB" id="A0A0A3AQL9"/>
<dbReference type="Pfam" id="PF00005">
    <property type="entry name" value="ABC_tran"/>
    <property type="match status" value="1"/>
</dbReference>
<evidence type="ECO:0000256" key="3">
    <source>
        <dbReference type="ARBA" id="ARBA00022840"/>
    </source>
</evidence>